<comment type="caution">
    <text evidence="3">The sequence shown here is derived from an EMBL/GenBank/DDBJ whole genome shotgun (WGS) entry which is preliminary data.</text>
</comment>
<evidence type="ECO:0000259" key="2">
    <source>
        <dbReference type="Pfam" id="PF02225"/>
    </source>
</evidence>
<dbReference type="SUPFAM" id="SSF52025">
    <property type="entry name" value="PA domain"/>
    <property type="match status" value="1"/>
</dbReference>
<dbReference type="Proteomes" id="UP001165060">
    <property type="component" value="Unassembled WGS sequence"/>
</dbReference>
<keyword evidence="4" id="KW-1185">Reference proteome</keyword>
<accession>A0ABQ6MVT3</accession>
<dbReference type="Pfam" id="PF02225">
    <property type="entry name" value="PA"/>
    <property type="match status" value="1"/>
</dbReference>
<dbReference type="Gene3D" id="3.50.30.30">
    <property type="match status" value="1"/>
</dbReference>
<feature type="signal peptide" evidence="1">
    <location>
        <begin position="1"/>
        <end position="19"/>
    </location>
</feature>
<feature type="domain" description="PA" evidence="2">
    <location>
        <begin position="78"/>
        <end position="157"/>
    </location>
</feature>
<evidence type="ECO:0000313" key="4">
    <source>
        <dbReference type="Proteomes" id="UP001165060"/>
    </source>
</evidence>
<keyword evidence="1" id="KW-0732">Signal</keyword>
<gene>
    <name evidence="3" type="ORF">TeGR_g3270</name>
</gene>
<dbReference type="InterPro" id="IPR003137">
    <property type="entry name" value="PA_domain"/>
</dbReference>
<dbReference type="EMBL" id="BRYB01001778">
    <property type="protein sequence ID" value="GMI33517.1"/>
    <property type="molecule type" value="Genomic_DNA"/>
</dbReference>
<evidence type="ECO:0000256" key="1">
    <source>
        <dbReference type="SAM" id="SignalP"/>
    </source>
</evidence>
<evidence type="ECO:0000313" key="3">
    <source>
        <dbReference type="EMBL" id="GMI33517.1"/>
    </source>
</evidence>
<protein>
    <recommendedName>
        <fullName evidence="2">PA domain-containing protein</fullName>
    </recommendedName>
</protein>
<name>A0ABQ6MVT3_9STRA</name>
<proteinExistence type="predicted"/>
<sequence>MQLLLGLCLFAAVLHPAWADDNLDDDGAFESVTGCVLTVTGPSSSTPTNVACEFAVFSPYPVDALDVSLSSLPSPDDKNLGCDSLLSSTKGTAALLSRGVCPFTSKAAVAQKAGAVAMIVGDTDEDTHPVRMKGTGHEEPTDIVTIPCVMVSLDDYTSLSTMPDGTRIELSTSINTTHPLAEERKLKAEFNYSPDSGEASMQLGAYYIRMNWKETGRHMLKHAAKVASDYEIQYSVGEYFHNVEESVEGALEYWVAAANDIVDKLVAKGGMPQAKYEKLMERLVDVVGLVPERGEQGTVVSRLAELSRWTEIRELIRTLNEKGQMSTDAMMTWARHVKKIGMTHLLLDNLDGSWYDNHQMKDDAFWDDMVGNARDFVKDFVTNRDKERKAKETTSSEL</sequence>
<dbReference type="InterPro" id="IPR046450">
    <property type="entry name" value="PA_dom_sf"/>
</dbReference>
<feature type="chain" id="PRO_5047046630" description="PA domain-containing protein" evidence="1">
    <location>
        <begin position="20"/>
        <end position="398"/>
    </location>
</feature>
<organism evidence="3 4">
    <name type="scientific">Tetraparma gracilis</name>
    <dbReference type="NCBI Taxonomy" id="2962635"/>
    <lineage>
        <taxon>Eukaryota</taxon>
        <taxon>Sar</taxon>
        <taxon>Stramenopiles</taxon>
        <taxon>Ochrophyta</taxon>
        <taxon>Bolidophyceae</taxon>
        <taxon>Parmales</taxon>
        <taxon>Triparmaceae</taxon>
        <taxon>Tetraparma</taxon>
    </lineage>
</organism>
<reference evidence="3 4" key="1">
    <citation type="journal article" date="2023" name="Commun. Biol.">
        <title>Genome analysis of Parmales, the sister group of diatoms, reveals the evolutionary specialization of diatoms from phago-mixotrophs to photoautotrophs.</title>
        <authorList>
            <person name="Ban H."/>
            <person name="Sato S."/>
            <person name="Yoshikawa S."/>
            <person name="Yamada K."/>
            <person name="Nakamura Y."/>
            <person name="Ichinomiya M."/>
            <person name="Sato N."/>
            <person name="Blanc-Mathieu R."/>
            <person name="Endo H."/>
            <person name="Kuwata A."/>
            <person name="Ogata H."/>
        </authorList>
    </citation>
    <scope>NUCLEOTIDE SEQUENCE [LARGE SCALE GENOMIC DNA]</scope>
</reference>